<evidence type="ECO:0000256" key="6">
    <source>
        <dbReference type="SAM" id="Phobius"/>
    </source>
</evidence>
<name>A0ABX5NL37_9HYPH</name>
<evidence type="ECO:0000256" key="5">
    <source>
        <dbReference type="ARBA" id="ARBA00023136"/>
    </source>
</evidence>
<feature type="transmembrane region" description="Helical" evidence="6">
    <location>
        <begin position="127"/>
        <end position="152"/>
    </location>
</feature>
<proteinExistence type="predicted"/>
<feature type="transmembrane region" description="Helical" evidence="6">
    <location>
        <begin position="164"/>
        <end position="186"/>
    </location>
</feature>
<dbReference type="GO" id="GO:0008233">
    <property type="term" value="F:peptidase activity"/>
    <property type="evidence" value="ECO:0007669"/>
    <property type="project" value="UniProtKB-KW"/>
</dbReference>
<sequence>MDLDIYCGAAPVPETFWSQWNFDPALLSGLVAGVFVLLTMGQTPRQRAAAISAFPVALVAFVSPLCALASALFSARVLHHILLVAVIAPLVIVAIPSQRRASIVLPAQLSFLVHTAMMWLWHAPGPYLFALGSPAAYWLMELTLFGSAAWLWRDILAPRRTVGAALALLLGTTLQMSMLGALLTFAREPLFAAHLETTQPYGLLPLADQQLSGILMWVPAALPYLMVALIVLSRLFSARDAERQAVHQ</sequence>
<feature type="transmembrane region" description="Helical" evidence="6">
    <location>
        <begin position="214"/>
        <end position="236"/>
    </location>
</feature>
<evidence type="ECO:0000256" key="1">
    <source>
        <dbReference type="ARBA" id="ARBA00004651"/>
    </source>
</evidence>
<dbReference type="RefSeq" id="WP_110793656.1">
    <property type="nucleotide sequence ID" value="NZ_QJRY01000009.1"/>
</dbReference>
<evidence type="ECO:0000313" key="7">
    <source>
        <dbReference type="EMBL" id="PYB70440.1"/>
    </source>
</evidence>
<keyword evidence="8" id="KW-1185">Reference proteome</keyword>
<feature type="transmembrane region" description="Helical" evidence="6">
    <location>
        <begin position="103"/>
        <end position="121"/>
    </location>
</feature>
<dbReference type="Proteomes" id="UP000247536">
    <property type="component" value="Unassembled WGS sequence"/>
</dbReference>
<dbReference type="Pfam" id="PF09678">
    <property type="entry name" value="Caa3_CtaG"/>
    <property type="match status" value="1"/>
</dbReference>
<comment type="caution">
    <text evidence="7">The sequence shown here is derived from an EMBL/GenBank/DDBJ whole genome shotgun (WGS) entry which is preliminary data.</text>
</comment>
<keyword evidence="3 6" id="KW-0812">Transmembrane</keyword>
<feature type="transmembrane region" description="Helical" evidence="6">
    <location>
        <begin position="50"/>
        <end position="71"/>
    </location>
</feature>
<keyword evidence="4 6" id="KW-1133">Transmembrane helix</keyword>
<feature type="transmembrane region" description="Helical" evidence="6">
    <location>
        <begin position="20"/>
        <end position="38"/>
    </location>
</feature>
<keyword evidence="2" id="KW-1003">Cell membrane</keyword>
<reference evidence="7 8" key="1">
    <citation type="submission" date="2018-06" db="EMBL/GenBank/DDBJ databases">
        <title>Rhizobium wuzhouense sp. nov., isolated from roots of Oryza officinalis.</title>
        <authorList>
            <person name="Yuan T."/>
        </authorList>
    </citation>
    <scope>NUCLEOTIDE SEQUENCE [LARGE SCALE GENOMIC DNA]</scope>
    <source>
        <strain evidence="7 8">W44</strain>
    </source>
</reference>
<keyword evidence="5 6" id="KW-0472">Membrane</keyword>
<dbReference type="EMBL" id="QJRY01000009">
    <property type="protein sequence ID" value="PYB70440.1"/>
    <property type="molecule type" value="Genomic_DNA"/>
</dbReference>
<accession>A0ABX5NL37</accession>
<evidence type="ECO:0000313" key="8">
    <source>
        <dbReference type="Proteomes" id="UP000247536"/>
    </source>
</evidence>
<gene>
    <name evidence="7" type="ORF">DMY87_21310</name>
</gene>
<dbReference type="InterPro" id="IPR019108">
    <property type="entry name" value="Caa3_assmbl_CtaG-rel"/>
</dbReference>
<feature type="transmembrane region" description="Helical" evidence="6">
    <location>
        <begin position="77"/>
        <end position="96"/>
    </location>
</feature>
<evidence type="ECO:0000256" key="4">
    <source>
        <dbReference type="ARBA" id="ARBA00022989"/>
    </source>
</evidence>
<protein>
    <submittedName>
        <fullName evidence="7">CAAX protease</fullName>
    </submittedName>
</protein>
<dbReference type="GO" id="GO:0006508">
    <property type="term" value="P:proteolysis"/>
    <property type="evidence" value="ECO:0007669"/>
    <property type="project" value="UniProtKB-KW"/>
</dbReference>
<evidence type="ECO:0000256" key="2">
    <source>
        <dbReference type="ARBA" id="ARBA00022475"/>
    </source>
</evidence>
<organism evidence="7 8">
    <name type="scientific">Rhizobium wuzhouense</name>
    <dbReference type="NCBI Taxonomy" id="1986026"/>
    <lineage>
        <taxon>Bacteria</taxon>
        <taxon>Pseudomonadati</taxon>
        <taxon>Pseudomonadota</taxon>
        <taxon>Alphaproteobacteria</taxon>
        <taxon>Hyphomicrobiales</taxon>
        <taxon>Rhizobiaceae</taxon>
        <taxon>Rhizobium/Agrobacterium group</taxon>
        <taxon>Rhizobium</taxon>
    </lineage>
</organism>
<comment type="subcellular location">
    <subcellularLocation>
        <location evidence="1">Cell membrane</location>
        <topology evidence="1">Multi-pass membrane protein</topology>
    </subcellularLocation>
</comment>
<keyword evidence="7" id="KW-0645">Protease</keyword>
<keyword evidence="7" id="KW-0378">Hydrolase</keyword>
<evidence type="ECO:0000256" key="3">
    <source>
        <dbReference type="ARBA" id="ARBA00022692"/>
    </source>
</evidence>